<keyword evidence="1" id="KW-0472">Membrane</keyword>
<keyword evidence="1" id="KW-1133">Transmembrane helix</keyword>
<organism evidence="2 3">
    <name type="scientific">Cypionkella aquatica</name>
    <dbReference type="NCBI Taxonomy" id="1756042"/>
    <lineage>
        <taxon>Bacteria</taxon>
        <taxon>Pseudomonadati</taxon>
        <taxon>Pseudomonadota</taxon>
        <taxon>Alphaproteobacteria</taxon>
        <taxon>Rhodobacterales</taxon>
        <taxon>Paracoccaceae</taxon>
        <taxon>Cypionkella</taxon>
    </lineage>
</organism>
<reference evidence="2 3" key="1">
    <citation type="journal article" date="2014" name="Int. J. Syst. Evol. Microbiol.">
        <title>Complete genome sequence of Corynebacterium casei LMG S-19264T (=DSM 44701T), isolated from a smear-ripened cheese.</title>
        <authorList>
            <consortium name="US DOE Joint Genome Institute (JGI-PGF)"/>
            <person name="Walter F."/>
            <person name="Albersmeier A."/>
            <person name="Kalinowski J."/>
            <person name="Ruckert C."/>
        </authorList>
    </citation>
    <scope>NUCLEOTIDE SEQUENCE [LARGE SCALE GENOMIC DNA]</scope>
    <source>
        <strain evidence="2 3">NBRC 111766</strain>
    </source>
</reference>
<keyword evidence="3" id="KW-1185">Reference proteome</keyword>
<accession>A0AA37TYV6</accession>
<gene>
    <name evidence="2" type="ORF">GCM10010873_00920</name>
</gene>
<sequence length="57" mass="6804">MNPIWLIRMSRWARNPPPLWRVKLVLGVIALCFVLWGVEQFWGWPDWLSTNGKAKIR</sequence>
<dbReference type="AlphaFoldDB" id="A0AA37TYV6"/>
<dbReference type="EMBL" id="BSPP01000001">
    <property type="protein sequence ID" value="GLS85119.1"/>
    <property type="molecule type" value="Genomic_DNA"/>
</dbReference>
<dbReference type="Proteomes" id="UP001157355">
    <property type="component" value="Unassembled WGS sequence"/>
</dbReference>
<comment type="caution">
    <text evidence="2">The sequence shown here is derived from an EMBL/GenBank/DDBJ whole genome shotgun (WGS) entry which is preliminary data.</text>
</comment>
<name>A0AA37TYV6_9RHOB</name>
<evidence type="ECO:0000313" key="3">
    <source>
        <dbReference type="Proteomes" id="UP001157355"/>
    </source>
</evidence>
<evidence type="ECO:0000313" key="2">
    <source>
        <dbReference type="EMBL" id="GLS85119.1"/>
    </source>
</evidence>
<protein>
    <submittedName>
        <fullName evidence="2">Uncharacterized protein</fullName>
    </submittedName>
</protein>
<dbReference type="RefSeq" id="WP_284323353.1">
    <property type="nucleotide sequence ID" value="NZ_BSPP01000001.1"/>
</dbReference>
<keyword evidence="1" id="KW-0812">Transmembrane</keyword>
<evidence type="ECO:0000256" key="1">
    <source>
        <dbReference type="SAM" id="Phobius"/>
    </source>
</evidence>
<proteinExistence type="predicted"/>
<feature type="transmembrane region" description="Helical" evidence="1">
    <location>
        <begin position="20"/>
        <end position="38"/>
    </location>
</feature>